<organism evidence="1 2">
    <name type="scientific">Mycoplasmopsis meleagridis ATCC 25294</name>
    <dbReference type="NCBI Taxonomy" id="1264554"/>
    <lineage>
        <taxon>Bacteria</taxon>
        <taxon>Bacillati</taxon>
        <taxon>Mycoplasmatota</taxon>
        <taxon>Mycoplasmoidales</taxon>
        <taxon>Metamycoplasmataceae</taxon>
        <taxon>Mycoplasmopsis</taxon>
    </lineage>
</organism>
<gene>
    <name evidence="1" type="ORF">MMELEA_04380</name>
</gene>
<keyword evidence="2" id="KW-1185">Reference proteome</keyword>
<dbReference type="STRING" id="29561.MM26B8_02020"/>
<evidence type="ECO:0008006" key="3">
    <source>
        <dbReference type="Google" id="ProtNLM"/>
    </source>
</evidence>
<dbReference type="PATRIC" id="fig|1264554.4.peg.383"/>
<accession>A0A0F5H0X0</accession>
<dbReference type="NCBIfam" id="TIGR00481">
    <property type="entry name" value="YbhB/YbcL family Raf kinase inhibitor-like protein"/>
    <property type="match status" value="1"/>
</dbReference>
<reference evidence="1 2" key="1">
    <citation type="submission" date="2015-03" db="EMBL/GenBank/DDBJ databases">
        <title>Genome sequence of Mycoplasma meleagridis strain ATCC 25294.</title>
        <authorList>
            <person name="Yacoub E."/>
            <person name="Blanchard A."/>
            <person name="Sirand-Pugnet P."/>
            <person name="Mardassi B.B.A."/>
        </authorList>
    </citation>
    <scope>NUCLEOTIDE SEQUENCE [LARGE SCALE GENOMIC DNA]</scope>
    <source>
        <strain evidence="1 2">ATCC 25294</strain>
    </source>
</reference>
<name>A0A0F5H0X0_9BACT</name>
<comment type="caution">
    <text evidence="1">The sequence shown here is derived from an EMBL/GenBank/DDBJ whole genome shotgun (WGS) entry which is preliminary data.</text>
</comment>
<dbReference type="Proteomes" id="UP000033750">
    <property type="component" value="Unassembled WGS sequence"/>
</dbReference>
<proteinExistence type="predicted"/>
<dbReference type="SUPFAM" id="SSF49777">
    <property type="entry name" value="PEBP-like"/>
    <property type="match status" value="1"/>
</dbReference>
<dbReference type="InterPro" id="IPR036610">
    <property type="entry name" value="PEBP-like_sf"/>
</dbReference>
<protein>
    <recommendedName>
        <fullName evidence="3">Phospholipid-binding protein</fullName>
    </recommendedName>
</protein>
<evidence type="ECO:0000313" key="2">
    <source>
        <dbReference type="Proteomes" id="UP000033750"/>
    </source>
</evidence>
<dbReference type="InterPro" id="IPR005247">
    <property type="entry name" value="YbhB_YbcL/LppC-like"/>
</dbReference>
<dbReference type="RefSeq" id="WP_046096860.1">
    <property type="nucleotide sequence ID" value="NZ_JZXN01000014.1"/>
</dbReference>
<dbReference type="Pfam" id="PF01161">
    <property type="entry name" value="PBP"/>
    <property type="match status" value="1"/>
</dbReference>
<dbReference type="OrthoDB" id="9797506at2"/>
<dbReference type="Gene3D" id="3.90.280.10">
    <property type="entry name" value="PEBP-like"/>
    <property type="match status" value="1"/>
</dbReference>
<dbReference type="InterPro" id="IPR008914">
    <property type="entry name" value="PEBP"/>
</dbReference>
<dbReference type="AlphaFoldDB" id="A0A0F5H0X0"/>
<sequence>MKIGNNDFVKSEMIKENGYLLDHGGALNNYNQTPFPSFSPDFEWKRNPNAKSYAILIEDFQASKVIGMPFIHWVALNIKDNKLRANQSYEDYQKWIASGKKNYTDDILWQGHNSSVNKTLFSNNKNNKELGGILPEVFTSQSEEGSLLYFGCYPPDKDHIYTVNIYALDVEANELKYYKNHLNEEHKLNKPFYVGDFIQAIHKHVIEKQVLLFKYKKVD</sequence>
<dbReference type="EMBL" id="JZXN01000014">
    <property type="protein sequence ID" value="KKB26976.1"/>
    <property type="molecule type" value="Genomic_DNA"/>
</dbReference>
<evidence type="ECO:0000313" key="1">
    <source>
        <dbReference type="EMBL" id="KKB26976.1"/>
    </source>
</evidence>